<name>A0ABQ1EPX4_9BACL</name>
<organism evidence="2 3">
    <name type="scientific">Paenibacillus marchantiophytorum</name>
    <dbReference type="NCBI Taxonomy" id="1619310"/>
    <lineage>
        <taxon>Bacteria</taxon>
        <taxon>Bacillati</taxon>
        <taxon>Bacillota</taxon>
        <taxon>Bacilli</taxon>
        <taxon>Bacillales</taxon>
        <taxon>Paenibacillaceae</taxon>
        <taxon>Paenibacillus</taxon>
    </lineage>
</organism>
<evidence type="ECO:0000313" key="2">
    <source>
        <dbReference type="EMBL" id="GFZ81156.1"/>
    </source>
</evidence>
<feature type="transmembrane region" description="Helical" evidence="1">
    <location>
        <begin position="38"/>
        <end position="53"/>
    </location>
</feature>
<keyword evidence="1" id="KW-0812">Transmembrane</keyword>
<evidence type="ECO:0000313" key="3">
    <source>
        <dbReference type="Proteomes" id="UP000615455"/>
    </source>
</evidence>
<reference evidence="3" key="1">
    <citation type="journal article" date="2019" name="Int. J. Syst. Evol. Microbiol.">
        <title>The Global Catalogue of Microorganisms (GCM) 10K type strain sequencing project: providing services to taxonomists for standard genome sequencing and annotation.</title>
        <authorList>
            <consortium name="The Broad Institute Genomics Platform"/>
            <consortium name="The Broad Institute Genome Sequencing Center for Infectious Disease"/>
            <person name="Wu L."/>
            <person name="Ma J."/>
        </authorList>
    </citation>
    <scope>NUCLEOTIDE SEQUENCE [LARGE SCALE GENOMIC DNA]</scope>
    <source>
        <strain evidence="3">CGMCC 1.15043</strain>
    </source>
</reference>
<dbReference type="Proteomes" id="UP000615455">
    <property type="component" value="Unassembled WGS sequence"/>
</dbReference>
<comment type="caution">
    <text evidence="2">The sequence shown here is derived from an EMBL/GenBank/DDBJ whole genome shotgun (WGS) entry which is preliminary data.</text>
</comment>
<evidence type="ECO:0000256" key="1">
    <source>
        <dbReference type="SAM" id="Phobius"/>
    </source>
</evidence>
<dbReference type="EMBL" id="BMHE01000012">
    <property type="protein sequence ID" value="GFZ81156.1"/>
    <property type="molecule type" value="Genomic_DNA"/>
</dbReference>
<proteinExistence type="predicted"/>
<accession>A0ABQ1EPX4</accession>
<keyword evidence="1" id="KW-0472">Membrane</keyword>
<keyword evidence="1" id="KW-1133">Transmembrane helix</keyword>
<protein>
    <submittedName>
        <fullName evidence="2">Uncharacterized protein</fullName>
    </submittedName>
</protein>
<keyword evidence="3" id="KW-1185">Reference proteome</keyword>
<sequence length="79" mass="8909">MFINPYKNRTRASLYFEIPLTLGVIIYGIIALTGSSDFNISIYMLLLSTVFLIRSFDKKANLLSFSILLIGAIIIFLKS</sequence>
<gene>
    <name evidence="2" type="ORF">GCM10008018_28440</name>
</gene>
<feature type="transmembrane region" description="Helical" evidence="1">
    <location>
        <begin position="12"/>
        <end position="32"/>
    </location>
</feature>
<feature type="transmembrane region" description="Helical" evidence="1">
    <location>
        <begin position="60"/>
        <end position="77"/>
    </location>
</feature>